<accession>A0ABT4L0P7</accession>
<dbReference type="InterPro" id="IPR054015">
    <property type="entry name" value="ExsA-like_N"/>
</dbReference>
<dbReference type="PROSITE" id="PS01124">
    <property type="entry name" value="HTH_ARAC_FAMILY_2"/>
    <property type="match status" value="1"/>
</dbReference>
<sequence>MTNHIERSGILYSCYAQKSSEGEQFIPNHTFGYVISGSSEIFIGGKKYVFKEGDFRFFRRNQLAKYTKFPAPGGEYKSVSIIFDQDTLKAVGAEYDLHMQQPNNSIFGLELEPKKLLLNYITSITPFLDKQNSFNTALAKLKVKEAILTLLQTNPELKDVLFDFTEPGKIDLEAYMNEHYKFNVDVTRFAYLTGRSLATFKRDFEKIYKTSPNRWIQQKRLADAHYLLKEKGWKTSDVYMEVGFKDFSHFSFAFKKAYGITPSKLSA</sequence>
<dbReference type="EMBL" id="JAPWGL010000003">
    <property type="protein sequence ID" value="MCZ4223663.1"/>
    <property type="molecule type" value="Genomic_DNA"/>
</dbReference>
<dbReference type="PANTHER" id="PTHR43280:SF2">
    <property type="entry name" value="HTH-TYPE TRANSCRIPTIONAL REGULATOR EXSA"/>
    <property type="match status" value="1"/>
</dbReference>
<name>A0ABT4L0P7_9SPHI</name>
<dbReference type="Proteomes" id="UP001144341">
    <property type="component" value="Unassembled WGS sequence"/>
</dbReference>
<keyword evidence="2" id="KW-0238">DNA-binding</keyword>
<evidence type="ECO:0000259" key="4">
    <source>
        <dbReference type="PROSITE" id="PS01124"/>
    </source>
</evidence>
<keyword evidence="1" id="KW-0805">Transcription regulation</keyword>
<evidence type="ECO:0000256" key="1">
    <source>
        <dbReference type="ARBA" id="ARBA00023015"/>
    </source>
</evidence>
<proteinExistence type="predicted"/>
<feature type="domain" description="HTH araC/xylS-type" evidence="4">
    <location>
        <begin position="170"/>
        <end position="267"/>
    </location>
</feature>
<gene>
    <name evidence="5" type="ORF">O0931_10180</name>
</gene>
<dbReference type="InterPro" id="IPR009057">
    <property type="entry name" value="Homeodomain-like_sf"/>
</dbReference>
<dbReference type="InterPro" id="IPR018060">
    <property type="entry name" value="HTH_AraC"/>
</dbReference>
<evidence type="ECO:0000313" key="6">
    <source>
        <dbReference type="Proteomes" id="UP001144341"/>
    </source>
</evidence>
<evidence type="ECO:0000256" key="2">
    <source>
        <dbReference type="ARBA" id="ARBA00023125"/>
    </source>
</evidence>
<dbReference type="Gene3D" id="1.10.10.60">
    <property type="entry name" value="Homeodomain-like"/>
    <property type="match status" value="1"/>
</dbReference>
<protein>
    <submittedName>
        <fullName evidence="5">AraC family transcriptional regulator</fullName>
    </submittedName>
</protein>
<comment type="caution">
    <text evidence="5">The sequence shown here is derived from an EMBL/GenBank/DDBJ whole genome shotgun (WGS) entry which is preliminary data.</text>
</comment>
<evidence type="ECO:0000313" key="5">
    <source>
        <dbReference type="EMBL" id="MCZ4223663.1"/>
    </source>
</evidence>
<dbReference type="Pfam" id="PF12833">
    <property type="entry name" value="HTH_18"/>
    <property type="match status" value="1"/>
</dbReference>
<evidence type="ECO:0000256" key="3">
    <source>
        <dbReference type="ARBA" id="ARBA00023163"/>
    </source>
</evidence>
<keyword evidence="3" id="KW-0804">Transcription</keyword>
<organism evidence="5 6">
    <name type="scientific">Pedobacter rhodius</name>
    <dbReference type="NCBI Taxonomy" id="3004098"/>
    <lineage>
        <taxon>Bacteria</taxon>
        <taxon>Pseudomonadati</taxon>
        <taxon>Bacteroidota</taxon>
        <taxon>Sphingobacteriia</taxon>
        <taxon>Sphingobacteriales</taxon>
        <taxon>Sphingobacteriaceae</taxon>
        <taxon>Pedobacter</taxon>
    </lineage>
</organism>
<dbReference type="SUPFAM" id="SSF51215">
    <property type="entry name" value="Regulatory protein AraC"/>
    <property type="match status" value="1"/>
</dbReference>
<dbReference type="RefSeq" id="WP_269415466.1">
    <property type="nucleotide sequence ID" value="NZ_JAPWGL010000003.1"/>
</dbReference>
<dbReference type="Gene3D" id="2.60.120.10">
    <property type="entry name" value="Jelly Rolls"/>
    <property type="match status" value="1"/>
</dbReference>
<dbReference type="SMART" id="SM00342">
    <property type="entry name" value="HTH_ARAC"/>
    <property type="match status" value="1"/>
</dbReference>
<dbReference type="PANTHER" id="PTHR43280">
    <property type="entry name" value="ARAC-FAMILY TRANSCRIPTIONAL REGULATOR"/>
    <property type="match status" value="1"/>
</dbReference>
<dbReference type="InterPro" id="IPR037923">
    <property type="entry name" value="HTH-like"/>
</dbReference>
<dbReference type="Pfam" id="PF22200">
    <property type="entry name" value="ExsA_N"/>
    <property type="match status" value="1"/>
</dbReference>
<dbReference type="SUPFAM" id="SSF46689">
    <property type="entry name" value="Homeodomain-like"/>
    <property type="match status" value="1"/>
</dbReference>
<dbReference type="InterPro" id="IPR014710">
    <property type="entry name" value="RmlC-like_jellyroll"/>
</dbReference>
<reference evidence="5" key="1">
    <citation type="submission" date="2022-12" db="EMBL/GenBank/DDBJ databases">
        <title>Genome sequence of SJ11.</title>
        <authorList>
            <person name="Woo H."/>
        </authorList>
    </citation>
    <scope>NUCLEOTIDE SEQUENCE</scope>
    <source>
        <strain evidence="5">SJ11</strain>
    </source>
</reference>
<keyword evidence="6" id="KW-1185">Reference proteome</keyword>